<sequence>MARYQKTVDIWDNKTKFNKLQPGQWVEAGKGGDRGIFCGVKRSGSVVVAWKNNASNHKRGGYRGYISDLLSYAKVWA</sequence>
<proteinExistence type="predicted"/>
<evidence type="ECO:0000313" key="1">
    <source>
        <dbReference type="EMBL" id="XBS49995.1"/>
    </source>
</evidence>
<name>A0AAU7PIF1_9CAUD</name>
<evidence type="ECO:0008006" key="2">
    <source>
        <dbReference type="Google" id="ProtNLM"/>
    </source>
</evidence>
<accession>A0AAU7PIF1</accession>
<dbReference type="EMBL" id="PP595732">
    <property type="protein sequence ID" value="XBS49995.1"/>
    <property type="molecule type" value="Genomic_DNA"/>
</dbReference>
<organism evidence="1">
    <name type="scientific">Salmonella phage SalP219</name>
    <dbReference type="NCBI Taxonomy" id="3158864"/>
    <lineage>
        <taxon>Viruses</taxon>
        <taxon>Duplodnaviria</taxon>
        <taxon>Heunggongvirae</taxon>
        <taxon>Uroviricota</taxon>
        <taxon>Caudoviricetes</taxon>
        <taxon>Vequintavirinae</taxon>
        <taxon>Seunavirus</taxon>
    </lineage>
</organism>
<protein>
    <recommendedName>
        <fullName evidence="2">HNH endonuclease</fullName>
    </recommendedName>
</protein>
<reference evidence="1" key="1">
    <citation type="submission" date="2024-04" db="EMBL/GenBank/DDBJ databases">
        <authorList>
            <person name="Jaglan A.B."/>
            <person name="Vashisth M."/>
            <person name="Anand T."/>
            <person name="Virmani N."/>
            <person name="Bera B."/>
            <person name="Vaid R."/>
        </authorList>
    </citation>
    <scope>NUCLEOTIDE SEQUENCE</scope>
</reference>